<accession>A0ACB9DKX9</accession>
<evidence type="ECO:0000313" key="2">
    <source>
        <dbReference type="Proteomes" id="UP001055879"/>
    </source>
</evidence>
<sequence>MCYSAAGWWRSFGVCPMIECCFLYAPLSSSMVESFVFFLPVDLGDLCSMDLDYGDWNSDRFGFDRRSLSIEKLWFLPSVQLLLTSSSFSFYNGCCLRFLPPTDFFYLCDLDQGSVHRIWLLDLN</sequence>
<keyword evidence="2" id="KW-1185">Reference proteome</keyword>
<reference evidence="1 2" key="2">
    <citation type="journal article" date="2022" name="Mol. Ecol. Resour.">
        <title>The genomes of chicory, endive, great burdock and yacon provide insights into Asteraceae paleo-polyploidization history and plant inulin production.</title>
        <authorList>
            <person name="Fan W."/>
            <person name="Wang S."/>
            <person name="Wang H."/>
            <person name="Wang A."/>
            <person name="Jiang F."/>
            <person name="Liu H."/>
            <person name="Zhao H."/>
            <person name="Xu D."/>
            <person name="Zhang Y."/>
        </authorList>
    </citation>
    <scope>NUCLEOTIDE SEQUENCE [LARGE SCALE GENOMIC DNA]</scope>
    <source>
        <strain evidence="2">cv. Niubang</strain>
    </source>
</reference>
<reference evidence="2" key="1">
    <citation type="journal article" date="2022" name="Mol. Ecol. Resour.">
        <title>The genomes of chicory, endive, great burdock and yacon provide insights into Asteraceae palaeo-polyploidization history and plant inulin production.</title>
        <authorList>
            <person name="Fan W."/>
            <person name="Wang S."/>
            <person name="Wang H."/>
            <person name="Wang A."/>
            <person name="Jiang F."/>
            <person name="Liu H."/>
            <person name="Zhao H."/>
            <person name="Xu D."/>
            <person name="Zhang Y."/>
        </authorList>
    </citation>
    <scope>NUCLEOTIDE SEQUENCE [LARGE SCALE GENOMIC DNA]</scope>
    <source>
        <strain evidence="2">cv. Niubang</strain>
    </source>
</reference>
<proteinExistence type="predicted"/>
<dbReference type="EMBL" id="CM042049">
    <property type="protein sequence ID" value="KAI3747151.1"/>
    <property type="molecule type" value="Genomic_DNA"/>
</dbReference>
<gene>
    <name evidence="1" type="ORF">L6452_09598</name>
</gene>
<organism evidence="1 2">
    <name type="scientific">Arctium lappa</name>
    <name type="common">Greater burdock</name>
    <name type="synonym">Lappa major</name>
    <dbReference type="NCBI Taxonomy" id="4217"/>
    <lineage>
        <taxon>Eukaryota</taxon>
        <taxon>Viridiplantae</taxon>
        <taxon>Streptophyta</taxon>
        <taxon>Embryophyta</taxon>
        <taxon>Tracheophyta</taxon>
        <taxon>Spermatophyta</taxon>
        <taxon>Magnoliopsida</taxon>
        <taxon>eudicotyledons</taxon>
        <taxon>Gunneridae</taxon>
        <taxon>Pentapetalae</taxon>
        <taxon>asterids</taxon>
        <taxon>campanulids</taxon>
        <taxon>Asterales</taxon>
        <taxon>Asteraceae</taxon>
        <taxon>Carduoideae</taxon>
        <taxon>Cardueae</taxon>
        <taxon>Arctiinae</taxon>
        <taxon>Arctium</taxon>
    </lineage>
</organism>
<name>A0ACB9DKX9_ARCLA</name>
<dbReference type="Proteomes" id="UP001055879">
    <property type="component" value="Linkage Group LG03"/>
</dbReference>
<comment type="caution">
    <text evidence="1">The sequence shown here is derived from an EMBL/GenBank/DDBJ whole genome shotgun (WGS) entry which is preliminary data.</text>
</comment>
<protein>
    <submittedName>
        <fullName evidence="1">Uncharacterized protein</fullName>
    </submittedName>
</protein>
<evidence type="ECO:0000313" key="1">
    <source>
        <dbReference type="EMBL" id="KAI3747151.1"/>
    </source>
</evidence>